<dbReference type="Proteomes" id="UP000587760">
    <property type="component" value="Unassembled WGS sequence"/>
</dbReference>
<keyword evidence="6" id="KW-0684">Rhamnose metabolism</keyword>
<reference evidence="9 10" key="1">
    <citation type="submission" date="2020-08" db="EMBL/GenBank/DDBJ databases">
        <title>Genomic Encyclopedia of Type Strains, Phase IV (KMG-IV): sequencing the most valuable type-strain genomes for metagenomic binning, comparative biology and taxonomic classification.</title>
        <authorList>
            <person name="Goeker M."/>
        </authorList>
    </citation>
    <scope>NUCLEOTIDE SEQUENCE [LARGE SCALE GENOMIC DNA]</scope>
    <source>
        <strain evidence="9 10">DSM 2461</strain>
    </source>
</reference>
<gene>
    <name evidence="9" type="ORF">HNR50_002339</name>
</gene>
<dbReference type="GO" id="GO:0008993">
    <property type="term" value="F:rhamnulokinase activity"/>
    <property type="evidence" value="ECO:0007669"/>
    <property type="project" value="InterPro"/>
</dbReference>
<dbReference type="Pfam" id="PF02782">
    <property type="entry name" value="FGGY_C"/>
    <property type="match status" value="1"/>
</dbReference>
<dbReference type="AlphaFoldDB" id="A0A841RAB4"/>
<feature type="domain" description="Carbohydrate kinase FGGY C-terminal" evidence="8">
    <location>
        <begin position="255"/>
        <end position="443"/>
    </location>
</feature>
<evidence type="ECO:0000256" key="5">
    <source>
        <dbReference type="ARBA" id="ARBA00022840"/>
    </source>
</evidence>
<dbReference type="InterPro" id="IPR043129">
    <property type="entry name" value="ATPase_NBD"/>
</dbReference>
<keyword evidence="3" id="KW-0547">Nucleotide-binding</keyword>
<accession>A0A841RAB4</accession>
<keyword evidence="2" id="KW-0808">Transferase</keyword>
<dbReference type="GO" id="GO:0019301">
    <property type="term" value="P:rhamnose catabolic process"/>
    <property type="evidence" value="ECO:0007669"/>
    <property type="project" value="InterPro"/>
</dbReference>
<dbReference type="InterPro" id="IPR050406">
    <property type="entry name" value="FGGY_Carb_Kinase"/>
</dbReference>
<dbReference type="RefSeq" id="WP_184746936.1">
    <property type="nucleotide sequence ID" value="NZ_JACHGJ010000004.1"/>
</dbReference>
<keyword evidence="4 9" id="KW-0418">Kinase</keyword>
<keyword evidence="5" id="KW-0067">ATP-binding</keyword>
<dbReference type="PANTHER" id="PTHR43095:SF5">
    <property type="entry name" value="XYLULOSE KINASE"/>
    <property type="match status" value="1"/>
</dbReference>
<dbReference type="InterPro" id="IPR013449">
    <property type="entry name" value="Rhamnulokinase"/>
</dbReference>
<dbReference type="Pfam" id="PF00370">
    <property type="entry name" value="FGGY_N"/>
    <property type="match status" value="1"/>
</dbReference>
<dbReference type="GO" id="GO:0005524">
    <property type="term" value="F:ATP binding"/>
    <property type="evidence" value="ECO:0007669"/>
    <property type="project" value="UniProtKB-KW"/>
</dbReference>
<dbReference type="InterPro" id="IPR018485">
    <property type="entry name" value="FGGY_C"/>
</dbReference>
<protein>
    <submittedName>
        <fullName evidence="9">Sugar (Pentulose or hexulose) kinase</fullName>
    </submittedName>
</protein>
<comment type="caution">
    <text evidence="9">The sequence shown here is derived from an EMBL/GenBank/DDBJ whole genome shotgun (WGS) entry which is preliminary data.</text>
</comment>
<evidence type="ECO:0000259" key="8">
    <source>
        <dbReference type="Pfam" id="PF02782"/>
    </source>
</evidence>
<dbReference type="SUPFAM" id="SSF53067">
    <property type="entry name" value="Actin-like ATPase domain"/>
    <property type="match status" value="2"/>
</dbReference>
<evidence type="ECO:0000256" key="3">
    <source>
        <dbReference type="ARBA" id="ARBA00022741"/>
    </source>
</evidence>
<dbReference type="EMBL" id="JACHGJ010000004">
    <property type="protein sequence ID" value="MBB6480666.1"/>
    <property type="molecule type" value="Genomic_DNA"/>
</dbReference>
<evidence type="ECO:0000259" key="7">
    <source>
        <dbReference type="Pfam" id="PF00370"/>
    </source>
</evidence>
<evidence type="ECO:0000313" key="9">
    <source>
        <dbReference type="EMBL" id="MBB6480666.1"/>
    </source>
</evidence>
<dbReference type="CDD" id="cd07771">
    <property type="entry name" value="ASKHA_NBD_FGGY_RhaB-like"/>
    <property type="match status" value="1"/>
</dbReference>
<organism evidence="9 10">
    <name type="scientific">Spirochaeta isovalerica</name>
    <dbReference type="NCBI Taxonomy" id="150"/>
    <lineage>
        <taxon>Bacteria</taxon>
        <taxon>Pseudomonadati</taxon>
        <taxon>Spirochaetota</taxon>
        <taxon>Spirochaetia</taxon>
        <taxon>Spirochaetales</taxon>
        <taxon>Spirochaetaceae</taxon>
        <taxon>Spirochaeta</taxon>
    </lineage>
</organism>
<evidence type="ECO:0000313" key="10">
    <source>
        <dbReference type="Proteomes" id="UP000587760"/>
    </source>
</evidence>
<dbReference type="InterPro" id="IPR018484">
    <property type="entry name" value="FGGY_N"/>
</dbReference>
<evidence type="ECO:0000256" key="6">
    <source>
        <dbReference type="ARBA" id="ARBA00023308"/>
    </source>
</evidence>
<evidence type="ECO:0000256" key="1">
    <source>
        <dbReference type="ARBA" id="ARBA00009156"/>
    </source>
</evidence>
<keyword evidence="10" id="KW-1185">Reference proteome</keyword>
<sequence>MIHQGNYMALDFGAESGRAIIVSLKDGKAELEEIHRFPNRPVLLGGTLHWDLPYLFNEILTSLKIARIREIPLDSIAVDTWGVDFGLLDCYGDLIGNPVHYRDSRTDDAKADSPMDDEEIFSETGALPWNIGSLFQLKSLKDNKPEQLLRTDAFLNTPDLFNYLLCGEKKSELTIASTSLMADCEGRWSGKILDSFEIPFIFSEIIKPGVVLSTLRSELEDLTGYKGLKVLTTCSHDTASVAAIVPERTGDTAFLSSGTWSILGKINDNALTGLQYLQNGFTNEASLDSWYLCRNITGLYPFQELKREWEHSSDPWDYGKMCREAASAVSKGFVDLEQSDFQSPGHMTEKINRYLAGLNGKREELTRGEAAKVLLDSLALEYAVNLENLEMLSGETIRTLFILGGGIKNTYLCQRTADLCGKRVIAGIDQGTALGNGLVQAYGLGHIGSAGEIRKIAADSFPMREYSPAFQEERKELINIYREMKEIKNENE</sequence>
<name>A0A841RAB4_9SPIO</name>
<dbReference type="Gene3D" id="3.30.420.40">
    <property type="match status" value="2"/>
</dbReference>
<feature type="domain" description="Carbohydrate kinase FGGY N-terminal" evidence="7">
    <location>
        <begin position="7"/>
        <end position="240"/>
    </location>
</feature>
<dbReference type="PANTHER" id="PTHR43095">
    <property type="entry name" value="SUGAR KINASE"/>
    <property type="match status" value="1"/>
</dbReference>
<proteinExistence type="inferred from homology"/>
<evidence type="ECO:0000256" key="4">
    <source>
        <dbReference type="ARBA" id="ARBA00022777"/>
    </source>
</evidence>
<evidence type="ECO:0000256" key="2">
    <source>
        <dbReference type="ARBA" id="ARBA00022679"/>
    </source>
</evidence>
<comment type="similarity">
    <text evidence="1">Belongs to the FGGY kinase family.</text>
</comment>